<proteinExistence type="inferred from homology"/>
<protein>
    <submittedName>
        <fullName evidence="6">GMC family oxidoreductase N-terminal domain-containing protein</fullName>
    </submittedName>
</protein>
<dbReference type="PIRSF" id="PIRSF000137">
    <property type="entry name" value="Alcohol_oxidase"/>
    <property type="match status" value="1"/>
</dbReference>
<evidence type="ECO:0000256" key="1">
    <source>
        <dbReference type="ARBA" id="ARBA00001974"/>
    </source>
</evidence>
<accession>A0ABU9PW91</accession>
<dbReference type="InterPro" id="IPR007867">
    <property type="entry name" value="GMC_OxRtase_C"/>
</dbReference>
<dbReference type="Pfam" id="PF05199">
    <property type="entry name" value="GMC_oxred_C"/>
    <property type="match status" value="1"/>
</dbReference>
<dbReference type="PROSITE" id="PS51318">
    <property type="entry name" value="TAT"/>
    <property type="match status" value="1"/>
</dbReference>
<gene>
    <name evidence="6" type="ORF">V8G57_12935</name>
</gene>
<feature type="domain" description="Glucose-methanol-choline oxidoreductase N-terminal" evidence="5">
    <location>
        <begin position="318"/>
        <end position="332"/>
    </location>
</feature>
<keyword evidence="3" id="KW-0285">Flavoprotein</keyword>
<comment type="similarity">
    <text evidence="2">Belongs to the GMC oxidoreductase family.</text>
</comment>
<dbReference type="InterPro" id="IPR006311">
    <property type="entry name" value="TAT_signal"/>
</dbReference>
<dbReference type="InterPro" id="IPR000172">
    <property type="entry name" value="GMC_OxRdtase_N"/>
</dbReference>
<evidence type="ECO:0000256" key="4">
    <source>
        <dbReference type="ARBA" id="ARBA00022827"/>
    </source>
</evidence>
<name>A0ABU9PW91_9BURK</name>
<dbReference type="InterPro" id="IPR036188">
    <property type="entry name" value="FAD/NAD-bd_sf"/>
</dbReference>
<dbReference type="Gene3D" id="3.50.50.60">
    <property type="entry name" value="FAD/NAD(P)-binding domain"/>
    <property type="match status" value="1"/>
</dbReference>
<dbReference type="Pfam" id="PF00732">
    <property type="entry name" value="GMC_oxred_N"/>
    <property type="match status" value="1"/>
</dbReference>
<dbReference type="InterPro" id="IPR012132">
    <property type="entry name" value="GMC_OxRdtase"/>
</dbReference>
<evidence type="ECO:0000256" key="2">
    <source>
        <dbReference type="ARBA" id="ARBA00010790"/>
    </source>
</evidence>
<dbReference type="EMBL" id="JBANDC010000008">
    <property type="protein sequence ID" value="MEM4988294.1"/>
    <property type="molecule type" value="Genomic_DNA"/>
</dbReference>
<evidence type="ECO:0000259" key="5">
    <source>
        <dbReference type="PROSITE" id="PS00624"/>
    </source>
</evidence>
<dbReference type="Gene3D" id="3.30.560.10">
    <property type="entry name" value="Glucose Oxidase, domain 3"/>
    <property type="match status" value="1"/>
</dbReference>
<dbReference type="SUPFAM" id="SSF51905">
    <property type="entry name" value="FAD/NAD(P)-binding domain"/>
    <property type="match status" value="1"/>
</dbReference>
<keyword evidence="4" id="KW-0274">FAD</keyword>
<sequence>MDHDMSTGSKIDELERAALSGRIGRRDFLARLLALGVSASSASLLAMHAEAANRNQAAQRAALRDEYDYIIVGAGSSGCILANRISASGASVLLVEAGGADIDQPKIAQAQLWQQNLFSDTDWGRTSIPEPGLGNRRQAASGGKIWGGSGSINAMIWLRGDVRDYLHWAEQVGPEWNLPALHRAYLRLATPLPNARPLRSPAGTGPITFGRYAPQHPLTPAYLAAGREFGLGEIELNAGGLLDGIGVAEVNATADGRRSGPAQAYLVPVLTRSNLTVLSDTLVTRLELQGDRCHGINAIVDGVPKKITATRQTILCAGAFESPKLLMLSGVGCADQLAPLGIPLLHEMPHVGKNLQDHILLLNILFKSQAALPPPISNGASAFAYFSNRSRLWAPDVQVMCLQSPFLTNALPVGAGFSIAPFLAKPRSRGTAKLVSADPRKALRIDPRYLQERVDQDNMILGLERAIDIGNSRALKPFSAGLSTPSVLNTRSEKLAFIAQNGGAGFHYVSTCSAGGSPDNSVVDARFRVWGVERLMVVDASVIPEVTAVNTHVATMMLAELAAEQLGMAPQV</sequence>
<dbReference type="PROSITE" id="PS00624">
    <property type="entry name" value="GMC_OXRED_2"/>
    <property type="match status" value="1"/>
</dbReference>
<dbReference type="PANTHER" id="PTHR11552:SF147">
    <property type="entry name" value="CHOLINE DEHYDROGENASE, MITOCHONDRIAL"/>
    <property type="match status" value="1"/>
</dbReference>
<dbReference type="SUPFAM" id="SSF54373">
    <property type="entry name" value="FAD-linked reductases, C-terminal domain"/>
    <property type="match status" value="1"/>
</dbReference>
<evidence type="ECO:0000256" key="3">
    <source>
        <dbReference type="ARBA" id="ARBA00022630"/>
    </source>
</evidence>
<dbReference type="RefSeq" id="WP_342829742.1">
    <property type="nucleotide sequence ID" value="NZ_JBANDC010000008.1"/>
</dbReference>
<organism evidence="6 7">
    <name type="scientific">Collimonas rhizosphaerae</name>
    <dbReference type="NCBI Taxonomy" id="3126357"/>
    <lineage>
        <taxon>Bacteria</taxon>
        <taxon>Pseudomonadati</taxon>
        <taxon>Pseudomonadota</taxon>
        <taxon>Betaproteobacteria</taxon>
        <taxon>Burkholderiales</taxon>
        <taxon>Oxalobacteraceae</taxon>
        <taxon>Collimonas</taxon>
    </lineage>
</organism>
<reference evidence="6 7" key="1">
    <citation type="submission" date="2024-02" db="EMBL/GenBank/DDBJ databases">
        <title>Draft genome sequence of Collimonas sp. strain H4R21, an effective mineral-weathering bacterial strain isolated from the beech rhizosphere.</title>
        <authorList>
            <person name="Morin E."/>
            <person name="Uroz S."/>
            <person name="Leveau J.H.J."/>
            <person name="Kumar R."/>
            <person name="Rey M.W."/>
            <person name="Pham J."/>
        </authorList>
    </citation>
    <scope>NUCLEOTIDE SEQUENCE [LARGE SCALE GENOMIC DNA]</scope>
    <source>
        <strain evidence="6 7">H4R21</strain>
    </source>
</reference>
<keyword evidence="7" id="KW-1185">Reference proteome</keyword>
<comment type="cofactor">
    <cofactor evidence="1">
        <name>FAD</name>
        <dbReference type="ChEBI" id="CHEBI:57692"/>
    </cofactor>
</comment>
<dbReference type="PANTHER" id="PTHR11552">
    <property type="entry name" value="GLUCOSE-METHANOL-CHOLINE GMC OXIDOREDUCTASE"/>
    <property type="match status" value="1"/>
</dbReference>
<evidence type="ECO:0000313" key="7">
    <source>
        <dbReference type="Proteomes" id="UP001495910"/>
    </source>
</evidence>
<dbReference type="Proteomes" id="UP001495910">
    <property type="component" value="Unassembled WGS sequence"/>
</dbReference>
<comment type="caution">
    <text evidence="6">The sequence shown here is derived from an EMBL/GenBank/DDBJ whole genome shotgun (WGS) entry which is preliminary data.</text>
</comment>
<evidence type="ECO:0000313" key="6">
    <source>
        <dbReference type="EMBL" id="MEM4988294.1"/>
    </source>
</evidence>